<dbReference type="EMBL" id="CP088295">
    <property type="protein sequence ID" value="UUY01646.1"/>
    <property type="molecule type" value="Genomic_DNA"/>
</dbReference>
<keyword evidence="3" id="KW-1185">Reference proteome</keyword>
<proteinExistence type="predicted"/>
<protein>
    <submittedName>
        <fullName evidence="2">Uncharacterized protein</fullName>
    </submittedName>
</protein>
<sequence>MLIEDGPQQSRARQPAPARDPRLDQPEVEHPLGVCAVERALDHAPRLRGRDVEEGPSEAGGREVVPDGDVLRTQGDGTVNPQPAPPTAPAAPWHGEMHARRRRGQHAPERRRRAMTQHCGLARRQEGDPVVRGVAEVGVPDGVDAARDTVQAPGAEPTVDRAAAQADREELGSGDDAALAGGDRGDLMVRGEFAFHMNA</sequence>
<feature type="compositionally biased region" description="Basic residues" evidence="1">
    <location>
        <begin position="99"/>
        <end position="111"/>
    </location>
</feature>
<evidence type="ECO:0000313" key="2">
    <source>
        <dbReference type="EMBL" id="UUY01646.1"/>
    </source>
</evidence>
<feature type="compositionally biased region" description="Low complexity" evidence="1">
    <location>
        <begin position="7"/>
        <end position="17"/>
    </location>
</feature>
<evidence type="ECO:0000313" key="3">
    <source>
        <dbReference type="Proteomes" id="UP001058860"/>
    </source>
</evidence>
<feature type="region of interest" description="Disordered" evidence="1">
    <location>
        <begin position="149"/>
        <end position="183"/>
    </location>
</feature>
<dbReference type="Proteomes" id="UP001058860">
    <property type="component" value="Chromosome"/>
</dbReference>
<reference evidence="3" key="1">
    <citation type="submission" date="2021-11" db="EMBL/GenBank/DDBJ databases">
        <title>Cultivation dependent microbiological survey of springs from the worlds oldest radium mine currently devoted to the extraction of radon-saturated water.</title>
        <authorList>
            <person name="Kapinusova G."/>
            <person name="Smrhova T."/>
            <person name="Strejcek M."/>
            <person name="Suman J."/>
            <person name="Jani K."/>
            <person name="Pajer P."/>
            <person name="Uhlik O."/>
        </authorList>
    </citation>
    <scope>NUCLEOTIDE SEQUENCE [LARGE SCALE GENOMIC DNA]</scope>
    <source>
        <strain evidence="3">J379</strain>
    </source>
</reference>
<gene>
    <name evidence="2" type="ORF">LRS13_12990</name>
</gene>
<feature type="compositionally biased region" description="Basic and acidic residues" evidence="1">
    <location>
        <begin position="39"/>
        <end position="53"/>
    </location>
</feature>
<evidence type="ECO:0000256" key="1">
    <source>
        <dbReference type="SAM" id="MobiDB-lite"/>
    </source>
</evidence>
<feature type="compositionally biased region" description="Basic and acidic residues" evidence="1">
    <location>
        <begin position="19"/>
        <end position="30"/>
    </location>
</feature>
<accession>A0ABY5PAK4</accession>
<name>A0ABY5PAK4_9ACTN</name>
<organism evidence="2 3">
    <name type="scientific">Svornostia abyssi</name>
    <dbReference type="NCBI Taxonomy" id="2898438"/>
    <lineage>
        <taxon>Bacteria</taxon>
        <taxon>Bacillati</taxon>
        <taxon>Actinomycetota</taxon>
        <taxon>Thermoleophilia</taxon>
        <taxon>Solirubrobacterales</taxon>
        <taxon>Baekduiaceae</taxon>
        <taxon>Svornostia</taxon>
    </lineage>
</organism>
<feature type="region of interest" description="Disordered" evidence="1">
    <location>
        <begin position="1"/>
        <end position="111"/>
    </location>
</feature>